<dbReference type="InterPro" id="IPR040079">
    <property type="entry name" value="Glutathione_S-Trfase"/>
</dbReference>
<evidence type="ECO:0000313" key="7">
    <source>
        <dbReference type="Proteomes" id="UP000807306"/>
    </source>
</evidence>
<evidence type="ECO:0000256" key="2">
    <source>
        <dbReference type="ARBA" id="ARBA00012452"/>
    </source>
</evidence>
<evidence type="ECO:0000256" key="4">
    <source>
        <dbReference type="ARBA" id="ARBA00047960"/>
    </source>
</evidence>
<comment type="similarity">
    <text evidence="1">Belongs to the GST superfamily.</text>
</comment>
<keyword evidence="3" id="KW-0808">Transferase</keyword>
<name>A0A9P6JJM9_9AGAR</name>
<dbReference type="SUPFAM" id="SSF52833">
    <property type="entry name" value="Thioredoxin-like"/>
    <property type="match status" value="1"/>
</dbReference>
<dbReference type="EMBL" id="MU157925">
    <property type="protein sequence ID" value="KAF9523100.1"/>
    <property type="molecule type" value="Genomic_DNA"/>
</dbReference>
<dbReference type="Pfam" id="PF02798">
    <property type="entry name" value="GST_N"/>
    <property type="match status" value="1"/>
</dbReference>
<dbReference type="SUPFAM" id="SSF47616">
    <property type="entry name" value="GST C-terminal domain-like"/>
    <property type="match status" value="1"/>
</dbReference>
<comment type="catalytic activity">
    <reaction evidence="4">
        <text>RX + glutathione = an S-substituted glutathione + a halide anion + H(+)</text>
        <dbReference type="Rhea" id="RHEA:16437"/>
        <dbReference type="ChEBI" id="CHEBI:15378"/>
        <dbReference type="ChEBI" id="CHEBI:16042"/>
        <dbReference type="ChEBI" id="CHEBI:17792"/>
        <dbReference type="ChEBI" id="CHEBI:57925"/>
        <dbReference type="ChEBI" id="CHEBI:90779"/>
        <dbReference type="EC" id="2.5.1.18"/>
    </reaction>
</comment>
<dbReference type="SFLD" id="SFLDG00358">
    <property type="entry name" value="Main_(cytGST)"/>
    <property type="match status" value="1"/>
</dbReference>
<dbReference type="PANTHER" id="PTHR44051:SF9">
    <property type="entry name" value="GLUTATHIONE S-TRANSFERASE 1"/>
    <property type="match status" value="1"/>
</dbReference>
<dbReference type="PANTHER" id="PTHR44051">
    <property type="entry name" value="GLUTATHIONE S-TRANSFERASE-RELATED"/>
    <property type="match status" value="1"/>
</dbReference>
<dbReference type="InterPro" id="IPR036249">
    <property type="entry name" value="Thioredoxin-like_sf"/>
</dbReference>
<comment type="caution">
    <text evidence="6">The sequence shown here is derived from an EMBL/GenBank/DDBJ whole genome shotgun (WGS) entry which is preliminary data.</text>
</comment>
<evidence type="ECO:0000313" key="6">
    <source>
        <dbReference type="EMBL" id="KAF9523100.1"/>
    </source>
</evidence>
<dbReference type="CDD" id="cd03046">
    <property type="entry name" value="GST_N_GTT1_like"/>
    <property type="match status" value="1"/>
</dbReference>
<dbReference type="Gene3D" id="3.40.30.10">
    <property type="entry name" value="Glutaredoxin"/>
    <property type="match status" value="1"/>
</dbReference>
<dbReference type="InterPro" id="IPR004045">
    <property type="entry name" value="Glutathione_S-Trfase_N"/>
</dbReference>
<gene>
    <name evidence="6" type="ORF">CPB83DRAFT_863459</name>
</gene>
<accession>A0A9P6JJM9</accession>
<dbReference type="FunFam" id="3.40.30.10:FF:000156">
    <property type="entry name" value="Glutathione S-transferase 1"/>
    <property type="match status" value="1"/>
</dbReference>
<keyword evidence="7" id="KW-1185">Reference proteome</keyword>
<dbReference type="GO" id="GO:0004602">
    <property type="term" value="F:glutathione peroxidase activity"/>
    <property type="evidence" value="ECO:0007669"/>
    <property type="project" value="UniProtKB-ARBA"/>
</dbReference>
<sequence>MAETALSTITTPVASSQPAIVVHHLEDSRSQRILWLLEELNIPYEIKKYKRLPSRLAPKELLDVHPLGKSPVITDGDITLAESGAIVEYLIQMYGTEKDKVSPSEGERWRNNIYFTHYPEGTVQPILVRRLMFSLIPGKVPALLRPIVRPVFSQADELVNVPDLKRNGTLIEEHLKKVKASGCEFFAGGTGTSPTAADYMMILTTVILATRAKEFCGEETIEYVKRIQARDAYKRALEKSGDYVYVLKE</sequence>
<dbReference type="EC" id="2.5.1.18" evidence="2"/>
<evidence type="ECO:0000256" key="3">
    <source>
        <dbReference type="ARBA" id="ARBA00022679"/>
    </source>
</evidence>
<dbReference type="InterPro" id="IPR036282">
    <property type="entry name" value="Glutathione-S-Trfase_C_sf"/>
</dbReference>
<evidence type="ECO:0000256" key="1">
    <source>
        <dbReference type="ARBA" id="ARBA00007409"/>
    </source>
</evidence>
<dbReference type="GO" id="GO:0004364">
    <property type="term" value="F:glutathione transferase activity"/>
    <property type="evidence" value="ECO:0007669"/>
    <property type="project" value="UniProtKB-EC"/>
</dbReference>
<dbReference type="PROSITE" id="PS50404">
    <property type="entry name" value="GST_NTER"/>
    <property type="match status" value="1"/>
</dbReference>
<feature type="domain" description="GST N-terminal" evidence="5">
    <location>
        <begin position="17"/>
        <end position="98"/>
    </location>
</feature>
<dbReference type="GO" id="GO:0005737">
    <property type="term" value="C:cytoplasm"/>
    <property type="evidence" value="ECO:0007669"/>
    <property type="project" value="UniProtKB-ARBA"/>
</dbReference>
<evidence type="ECO:0000259" key="5">
    <source>
        <dbReference type="PROSITE" id="PS50404"/>
    </source>
</evidence>
<protein>
    <recommendedName>
        <fullName evidence="2">glutathione transferase</fullName>
        <ecNumber evidence="2">2.5.1.18</ecNumber>
    </recommendedName>
</protein>
<dbReference type="AlphaFoldDB" id="A0A9P6JJM9"/>
<dbReference type="SFLD" id="SFLDS00019">
    <property type="entry name" value="Glutathione_Transferase_(cytos"/>
    <property type="match status" value="1"/>
</dbReference>
<organism evidence="6 7">
    <name type="scientific">Crepidotus variabilis</name>
    <dbReference type="NCBI Taxonomy" id="179855"/>
    <lineage>
        <taxon>Eukaryota</taxon>
        <taxon>Fungi</taxon>
        <taxon>Dikarya</taxon>
        <taxon>Basidiomycota</taxon>
        <taxon>Agaricomycotina</taxon>
        <taxon>Agaricomycetes</taxon>
        <taxon>Agaricomycetidae</taxon>
        <taxon>Agaricales</taxon>
        <taxon>Agaricineae</taxon>
        <taxon>Crepidotaceae</taxon>
        <taxon>Crepidotus</taxon>
    </lineage>
</organism>
<dbReference type="OrthoDB" id="2098326at2759"/>
<reference evidence="6" key="1">
    <citation type="submission" date="2020-11" db="EMBL/GenBank/DDBJ databases">
        <authorList>
            <consortium name="DOE Joint Genome Institute"/>
            <person name="Ahrendt S."/>
            <person name="Riley R."/>
            <person name="Andreopoulos W."/>
            <person name="Labutti K."/>
            <person name="Pangilinan J."/>
            <person name="Ruiz-Duenas F.J."/>
            <person name="Barrasa J.M."/>
            <person name="Sanchez-Garcia M."/>
            <person name="Camarero S."/>
            <person name="Miyauchi S."/>
            <person name="Serrano A."/>
            <person name="Linde D."/>
            <person name="Babiker R."/>
            <person name="Drula E."/>
            <person name="Ayuso-Fernandez I."/>
            <person name="Pacheco R."/>
            <person name="Padilla G."/>
            <person name="Ferreira P."/>
            <person name="Barriuso J."/>
            <person name="Kellner H."/>
            <person name="Castanera R."/>
            <person name="Alfaro M."/>
            <person name="Ramirez L."/>
            <person name="Pisabarro A.G."/>
            <person name="Kuo A."/>
            <person name="Tritt A."/>
            <person name="Lipzen A."/>
            <person name="He G."/>
            <person name="Yan M."/>
            <person name="Ng V."/>
            <person name="Cullen D."/>
            <person name="Martin F."/>
            <person name="Rosso M.-N."/>
            <person name="Henrissat B."/>
            <person name="Hibbett D."/>
            <person name="Martinez A.T."/>
            <person name="Grigoriev I.V."/>
        </authorList>
    </citation>
    <scope>NUCLEOTIDE SEQUENCE</scope>
    <source>
        <strain evidence="6">CBS 506.95</strain>
    </source>
</reference>
<proteinExistence type="inferred from homology"/>
<dbReference type="Proteomes" id="UP000807306">
    <property type="component" value="Unassembled WGS sequence"/>
</dbReference>